<feature type="region of interest" description="Disordered" evidence="2">
    <location>
        <begin position="77"/>
        <end position="100"/>
    </location>
</feature>
<protein>
    <submittedName>
        <fullName evidence="3">Uncharacterized protein</fullName>
    </submittedName>
</protein>
<dbReference type="OrthoDB" id="4159489at2759"/>
<dbReference type="GO" id="GO:0070370">
    <property type="term" value="P:cellular heat acclimation"/>
    <property type="evidence" value="ECO:0007669"/>
    <property type="project" value="TreeGrafter"/>
</dbReference>
<evidence type="ECO:0000256" key="2">
    <source>
        <dbReference type="SAM" id="MobiDB-lite"/>
    </source>
</evidence>
<gene>
    <name evidence="3" type="ORF">E2562_032419</name>
</gene>
<dbReference type="PANTHER" id="PTHR19424:SF0">
    <property type="entry name" value="HEAT SHOCK FACTOR BINDING PROTEIN 1"/>
    <property type="match status" value="1"/>
</dbReference>
<dbReference type="GO" id="GO:0005634">
    <property type="term" value="C:nucleus"/>
    <property type="evidence" value="ECO:0007669"/>
    <property type="project" value="TreeGrafter"/>
</dbReference>
<dbReference type="InterPro" id="IPR009643">
    <property type="entry name" value="HS1-bd"/>
</dbReference>
<comment type="similarity">
    <text evidence="1">Belongs to the HSBP1 family.</text>
</comment>
<dbReference type="EMBL" id="SPHZ02000008">
    <property type="protein sequence ID" value="KAF0904148.1"/>
    <property type="molecule type" value="Genomic_DNA"/>
</dbReference>
<dbReference type="Proteomes" id="UP000479710">
    <property type="component" value="Unassembled WGS sequence"/>
</dbReference>
<evidence type="ECO:0000256" key="1">
    <source>
        <dbReference type="ARBA" id="ARBA00006349"/>
    </source>
</evidence>
<organism evidence="3 4">
    <name type="scientific">Oryza meyeriana var. granulata</name>
    <dbReference type="NCBI Taxonomy" id="110450"/>
    <lineage>
        <taxon>Eukaryota</taxon>
        <taxon>Viridiplantae</taxon>
        <taxon>Streptophyta</taxon>
        <taxon>Embryophyta</taxon>
        <taxon>Tracheophyta</taxon>
        <taxon>Spermatophyta</taxon>
        <taxon>Magnoliopsida</taxon>
        <taxon>Liliopsida</taxon>
        <taxon>Poales</taxon>
        <taxon>Poaceae</taxon>
        <taxon>BOP clade</taxon>
        <taxon>Oryzoideae</taxon>
        <taxon>Oryzeae</taxon>
        <taxon>Oryzinae</taxon>
        <taxon>Oryza</taxon>
        <taxon>Oryza meyeriana</taxon>
    </lineage>
</organism>
<dbReference type="GO" id="GO:0003714">
    <property type="term" value="F:transcription corepressor activity"/>
    <property type="evidence" value="ECO:0007669"/>
    <property type="project" value="InterPro"/>
</dbReference>
<proteinExistence type="inferred from homology"/>
<dbReference type="AlphaFoldDB" id="A0A6G1CUK4"/>
<accession>A0A6G1CUK4</accession>
<comment type="caution">
    <text evidence="3">The sequence shown here is derived from an EMBL/GenBank/DDBJ whole genome shotgun (WGS) entry which is preliminary data.</text>
</comment>
<feature type="compositionally biased region" description="Gly residues" evidence="2">
    <location>
        <begin position="1"/>
        <end position="10"/>
    </location>
</feature>
<keyword evidence="4" id="KW-1185">Reference proteome</keyword>
<dbReference type="PANTHER" id="PTHR19424">
    <property type="entry name" value="HEAT SHOCK FACTOR BINDING PROTEIN 1"/>
    <property type="match status" value="1"/>
</dbReference>
<evidence type="ECO:0000313" key="4">
    <source>
        <dbReference type="Proteomes" id="UP000479710"/>
    </source>
</evidence>
<feature type="region of interest" description="Disordered" evidence="2">
    <location>
        <begin position="1"/>
        <end position="25"/>
    </location>
</feature>
<dbReference type="GO" id="GO:0005829">
    <property type="term" value="C:cytosol"/>
    <property type="evidence" value="ECO:0007669"/>
    <property type="project" value="TreeGrafter"/>
</dbReference>
<reference evidence="3 4" key="1">
    <citation type="submission" date="2019-11" db="EMBL/GenBank/DDBJ databases">
        <title>Whole genome sequence of Oryza granulata.</title>
        <authorList>
            <person name="Li W."/>
        </authorList>
    </citation>
    <scope>NUCLEOTIDE SEQUENCE [LARGE SCALE GENOMIC DNA]</scope>
    <source>
        <strain evidence="4">cv. Menghai</strain>
        <tissue evidence="3">Leaf</tissue>
    </source>
</reference>
<sequence length="100" mass="10741">MATPGSGSGGIPIKAEQDSDGSAQSTADMTAFVSIKILLRVHIFSFDLSFLNYYPLDEMGARIDELEQSINDLKVEMDTEGITPTKPKDEESKPADSSAA</sequence>
<evidence type="ECO:0000313" key="3">
    <source>
        <dbReference type="EMBL" id="KAF0904148.1"/>
    </source>
</evidence>
<name>A0A6G1CUK4_9ORYZ</name>